<proteinExistence type="predicted"/>
<evidence type="ECO:0000313" key="2">
    <source>
        <dbReference type="EMBL" id="KAF9470500.1"/>
    </source>
</evidence>
<feature type="region of interest" description="Disordered" evidence="1">
    <location>
        <begin position="1"/>
        <end position="24"/>
    </location>
</feature>
<dbReference type="AlphaFoldDB" id="A0A9P6CQT3"/>
<evidence type="ECO:0000256" key="1">
    <source>
        <dbReference type="SAM" id="MobiDB-lite"/>
    </source>
</evidence>
<sequence>MTSSSNSSPTPSASSDSPASSPKYKVGSYASFQGQLAKSIAYGLSVQSHKVSPSGKGRKSLARADAAKASAQSQTVKRRRRKADVAEMIEVYGNKRCMRCQKGDNHCFIFEDAVAQLPLWARTSTVDILGPEFVASCAGLPSSEFPITTPPPGKHRGQVPISAEYCDTDNPSNPPVASTSANTVRGEMQDTQRQYMTESSFDQFCRGIDSIMDPLRQFMASFDPGCVSSALSRKCPKFSKLQILVKGNHGTYFPSGLVMTPYLYYGLDAGQIQDAFQVRYLASVLNSQIFRSWLRVIMGPISHQD</sequence>
<name>A0A9P6CQT3_9AGAR</name>
<evidence type="ECO:0000313" key="3">
    <source>
        <dbReference type="Proteomes" id="UP000807469"/>
    </source>
</evidence>
<feature type="region of interest" description="Disordered" evidence="1">
    <location>
        <begin position="49"/>
        <end position="80"/>
    </location>
</feature>
<gene>
    <name evidence="2" type="ORF">BDN70DRAFT_902058</name>
</gene>
<reference evidence="2" key="1">
    <citation type="submission" date="2020-11" db="EMBL/GenBank/DDBJ databases">
        <authorList>
            <consortium name="DOE Joint Genome Institute"/>
            <person name="Ahrendt S."/>
            <person name="Riley R."/>
            <person name="Andreopoulos W."/>
            <person name="Labutti K."/>
            <person name="Pangilinan J."/>
            <person name="Ruiz-Duenas F.J."/>
            <person name="Barrasa J.M."/>
            <person name="Sanchez-Garcia M."/>
            <person name="Camarero S."/>
            <person name="Miyauchi S."/>
            <person name="Serrano A."/>
            <person name="Linde D."/>
            <person name="Babiker R."/>
            <person name="Drula E."/>
            <person name="Ayuso-Fernandez I."/>
            <person name="Pacheco R."/>
            <person name="Padilla G."/>
            <person name="Ferreira P."/>
            <person name="Barriuso J."/>
            <person name="Kellner H."/>
            <person name="Castanera R."/>
            <person name="Alfaro M."/>
            <person name="Ramirez L."/>
            <person name="Pisabarro A.G."/>
            <person name="Kuo A."/>
            <person name="Tritt A."/>
            <person name="Lipzen A."/>
            <person name="He G."/>
            <person name="Yan M."/>
            <person name="Ng V."/>
            <person name="Cullen D."/>
            <person name="Martin F."/>
            <person name="Rosso M.-N."/>
            <person name="Henrissat B."/>
            <person name="Hibbett D."/>
            <person name="Martinez A.T."/>
            <person name="Grigoriev I.V."/>
        </authorList>
    </citation>
    <scope>NUCLEOTIDE SEQUENCE</scope>
    <source>
        <strain evidence="2">CIRM-BRFM 674</strain>
    </source>
</reference>
<keyword evidence="3" id="KW-1185">Reference proteome</keyword>
<organism evidence="2 3">
    <name type="scientific">Pholiota conissans</name>
    <dbReference type="NCBI Taxonomy" id="109636"/>
    <lineage>
        <taxon>Eukaryota</taxon>
        <taxon>Fungi</taxon>
        <taxon>Dikarya</taxon>
        <taxon>Basidiomycota</taxon>
        <taxon>Agaricomycotina</taxon>
        <taxon>Agaricomycetes</taxon>
        <taxon>Agaricomycetidae</taxon>
        <taxon>Agaricales</taxon>
        <taxon>Agaricineae</taxon>
        <taxon>Strophariaceae</taxon>
        <taxon>Pholiota</taxon>
    </lineage>
</organism>
<protein>
    <submittedName>
        <fullName evidence="2">Uncharacterized protein</fullName>
    </submittedName>
</protein>
<comment type="caution">
    <text evidence="2">The sequence shown here is derived from an EMBL/GenBank/DDBJ whole genome shotgun (WGS) entry which is preliminary data.</text>
</comment>
<dbReference type="EMBL" id="MU155964">
    <property type="protein sequence ID" value="KAF9470500.1"/>
    <property type="molecule type" value="Genomic_DNA"/>
</dbReference>
<feature type="compositionally biased region" description="Low complexity" evidence="1">
    <location>
        <begin position="1"/>
        <end position="22"/>
    </location>
</feature>
<dbReference type="Proteomes" id="UP000807469">
    <property type="component" value="Unassembled WGS sequence"/>
</dbReference>
<accession>A0A9P6CQT3</accession>